<evidence type="ECO:0000256" key="1">
    <source>
        <dbReference type="SAM" id="SignalP"/>
    </source>
</evidence>
<accession>A0A1X7G810</accession>
<feature type="chain" id="PRO_5010883761" evidence="1">
    <location>
        <begin position="25"/>
        <end position="131"/>
    </location>
</feature>
<keyword evidence="3" id="KW-1185">Reference proteome</keyword>
<name>A0A1X7G810_9SPHN</name>
<evidence type="ECO:0000313" key="3">
    <source>
        <dbReference type="Proteomes" id="UP000192934"/>
    </source>
</evidence>
<dbReference type="Proteomes" id="UP000192934">
    <property type="component" value="Chromosome I"/>
</dbReference>
<dbReference type="EMBL" id="LT840185">
    <property type="protein sequence ID" value="SMF65649.1"/>
    <property type="molecule type" value="Genomic_DNA"/>
</dbReference>
<feature type="signal peptide" evidence="1">
    <location>
        <begin position="1"/>
        <end position="24"/>
    </location>
</feature>
<keyword evidence="1" id="KW-0732">Signal</keyword>
<sequence length="131" mass="13535">MNARHWAAALLLTCAFAAPGSAQGSGVARLGPSTIPQAHRPGANPGDGLFSNVPAGFSTGTRAIGDADGSRSVNTRMVGTVDVDASTRLGIGLFRVNRYSSREPGFQRTSTITNMGGRTQNIAAVGMSLRF</sequence>
<evidence type="ECO:0000313" key="2">
    <source>
        <dbReference type="EMBL" id="SMF65649.1"/>
    </source>
</evidence>
<dbReference type="AlphaFoldDB" id="A0A1X7G810"/>
<reference evidence="3" key="1">
    <citation type="submission" date="2017-04" db="EMBL/GenBank/DDBJ databases">
        <authorList>
            <person name="Varghese N."/>
            <person name="Submissions S."/>
        </authorList>
    </citation>
    <scope>NUCLEOTIDE SEQUENCE [LARGE SCALE GENOMIC DNA]</scope>
    <source>
        <strain evidence="3">Dd16</strain>
    </source>
</reference>
<dbReference type="STRING" id="941907.SAMN06295910_1323"/>
<proteinExistence type="predicted"/>
<organism evidence="2 3">
    <name type="scientific">Allosphingosinicella indica</name>
    <dbReference type="NCBI Taxonomy" id="941907"/>
    <lineage>
        <taxon>Bacteria</taxon>
        <taxon>Pseudomonadati</taxon>
        <taxon>Pseudomonadota</taxon>
        <taxon>Alphaproteobacteria</taxon>
        <taxon>Sphingomonadales</taxon>
        <taxon>Sphingomonadaceae</taxon>
        <taxon>Allosphingosinicella</taxon>
    </lineage>
</organism>
<protein>
    <submittedName>
        <fullName evidence="2">Uncharacterized protein</fullName>
    </submittedName>
</protein>
<dbReference type="RefSeq" id="WP_085218068.1">
    <property type="nucleotide sequence ID" value="NZ_LT840185.1"/>
</dbReference>
<gene>
    <name evidence="2" type="ORF">SAMN06295910_1323</name>
</gene>